<comment type="caution">
    <text evidence="2">The sequence shown here is derived from an EMBL/GenBank/DDBJ whole genome shotgun (WGS) entry which is preliminary data.</text>
</comment>
<protein>
    <recommendedName>
        <fullName evidence="1">Mos1 transposase HTH domain-containing protein</fullName>
    </recommendedName>
</protein>
<dbReference type="Proteomes" id="UP001150925">
    <property type="component" value="Unassembled WGS sequence"/>
</dbReference>
<feature type="domain" description="Mos1 transposase HTH" evidence="1">
    <location>
        <begin position="23"/>
        <end position="64"/>
    </location>
</feature>
<dbReference type="EMBL" id="JANBPY010000529">
    <property type="protein sequence ID" value="KAJ1966232.1"/>
    <property type="molecule type" value="Genomic_DNA"/>
</dbReference>
<evidence type="ECO:0000313" key="2">
    <source>
        <dbReference type="EMBL" id="KAJ1966232.1"/>
    </source>
</evidence>
<dbReference type="InterPro" id="IPR041426">
    <property type="entry name" value="Mos1_HTH"/>
</dbReference>
<evidence type="ECO:0000313" key="3">
    <source>
        <dbReference type="Proteomes" id="UP001150925"/>
    </source>
</evidence>
<reference evidence="2" key="1">
    <citation type="submission" date="2022-07" db="EMBL/GenBank/DDBJ databases">
        <title>Phylogenomic reconstructions and comparative analyses of Kickxellomycotina fungi.</title>
        <authorList>
            <person name="Reynolds N.K."/>
            <person name="Stajich J.E."/>
            <person name="Barry K."/>
            <person name="Grigoriev I.V."/>
            <person name="Crous P."/>
            <person name="Smith M.E."/>
        </authorList>
    </citation>
    <scope>NUCLEOTIDE SEQUENCE</scope>
    <source>
        <strain evidence="2">RSA 1196</strain>
    </source>
</reference>
<proteinExistence type="predicted"/>
<gene>
    <name evidence="2" type="ORF">IWQ62_002477</name>
</gene>
<organism evidence="2 3">
    <name type="scientific">Dispira parvispora</name>
    <dbReference type="NCBI Taxonomy" id="1520584"/>
    <lineage>
        <taxon>Eukaryota</taxon>
        <taxon>Fungi</taxon>
        <taxon>Fungi incertae sedis</taxon>
        <taxon>Zoopagomycota</taxon>
        <taxon>Kickxellomycotina</taxon>
        <taxon>Dimargaritomycetes</taxon>
        <taxon>Dimargaritales</taxon>
        <taxon>Dimargaritaceae</taxon>
        <taxon>Dispira</taxon>
    </lineage>
</organism>
<dbReference type="Gene3D" id="1.10.10.1450">
    <property type="match status" value="1"/>
</dbReference>
<dbReference type="PANTHER" id="PTHR46060:SF1">
    <property type="entry name" value="MARINER MOS1 TRANSPOSASE-LIKE PROTEIN"/>
    <property type="match status" value="1"/>
</dbReference>
<accession>A0A9W8AR78</accession>
<dbReference type="Pfam" id="PF17906">
    <property type="entry name" value="HTH_48"/>
    <property type="match status" value="1"/>
</dbReference>
<evidence type="ECO:0000259" key="1">
    <source>
        <dbReference type="Pfam" id="PF17906"/>
    </source>
</evidence>
<dbReference type="InterPro" id="IPR052709">
    <property type="entry name" value="Transposase-MT_Hybrid"/>
</dbReference>
<sequence length="126" mass="15020">MSNLPESQRLMPTFTRAIVLPHIWLHFKLGEKPSEIYETLKHVYARYYPSISTVKYWYKKFSAGRLSFEDEPCTRRTSDDLTALKDGTIEQLVKEDPFVTQEMIAQEVHSRMDMIRNVLHDHWHCY</sequence>
<dbReference type="OrthoDB" id="6613513at2759"/>
<dbReference type="AlphaFoldDB" id="A0A9W8AR78"/>
<dbReference type="PANTHER" id="PTHR46060">
    <property type="entry name" value="MARINER MOS1 TRANSPOSASE-LIKE PROTEIN"/>
    <property type="match status" value="1"/>
</dbReference>
<keyword evidence="3" id="KW-1185">Reference proteome</keyword>
<name>A0A9W8AR78_9FUNG</name>